<dbReference type="SUPFAM" id="SSF48065">
    <property type="entry name" value="DBL homology domain (DH-domain)"/>
    <property type="match status" value="1"/>
</dbReference>
<dbReference type="PROSITE" id="PS50010">
    <property type="entry name" value="DH_2"/>
    <property type="match status" value="1"/>
</dbReference>
<feature type="compositionally biased region" description="Basic and acidic residues" evidence="1">
    <location>
        <begin position="393"/>
        <end position="404"/>
    </location>
</feature>
<feature type="compositionally biased region" description="Basic and acidic residues" evidence="1">
    <location>
        <begin position="971"/>
        <end position="980"/>
    </location>
</feature>
<feature type="compositionally biased region" description="Polar residues" evidence="1">
    <location>
        <begin position="892"/>
        <end position="915"/>
    </location>
</feature>
<dbReference type="PANTHER" id="PTHR45818:SF3">
    <property type="entry name" value="PROTEIN VAV"/>
    <property type="match status" value="1"/>
</dbReference>
<organism evidence="3 4">
    <name type="scientific">Heterodermia speciosa</name>
    <dbReference type="NCBI Taxonomy" id="116794"/>
    <lineage>
        <taxon>Eukaryota</taxon>
        <taxon>Fungi</taxon>
        <taxon>Dikarya</taxon>
        <taxon>Ascomycota</taxon>
        <taxon>Pezizomycotina</taxon>
        <taxon>Lecanoromycetes</taxon>
        <taxon>OSLEUM clade</taxon>
        <taxon>Lecanoromycetidae</taxon>
        <taxon>Caliciales</taxon>
        <taxon>Physciaceae</taxon>
        <taxon>Heterodermia</taxon>
    </lineage>
</organism>
<evidence type="ECO:0000313" key="3">
    <source>
        <dbReference type="EMBL" id="CAF9912935.1"/>
    </source>
</evidence>
<dbReference type="InterPro" id="IPR035899">
    <property type="entry name" value="DBL_dom_sf"/>
</dbReference>
<dbReference type="Gene3D" id="1.20.900.10">
    <property type="entry name" value="Dbl homology (DH) domain"/>
    <property type="match status" value="1"/>
</dbReference>
<accession>A0A8H3IEG7</accession>
<dbReference type="AlphaFoldDB" id="A0A8H3IEG7"/>
<reference evidence="3" key="1">
    <citation type="submission" date="2021-03" db="EMBL/GenBank/DDBJ databases">
        <authorList>
            <person name="Tagirdzhanova G."/>
        </authorList>
    </citation>
    <scope>NUCLEOTIDE SEQUENCE</scope>
</reference>
<feature type="region of interest" description="Disordered" evidence="1">
    <location>
        <begin position="892"/>
        <end position="1004"/>
    </location>
</feature>
<dbReference type="Gene3D" id="2.30.29.30">
    <property type="entry name" value="Pleckstrin-homology domain (PH domain)/Phosphotyrosine-binding domain (PTB)"/>
    <property type="match status" value="1"/>
</dbReference>
<dbReference type="EMBL" id="CAJPDS010000012">
    <property type="protein sequence ID" value="CAF9912935.1"/>
    <property type="molecule type" value="Genomic_DNA"/>
</dbReference>
<dbReference type="PANTHER" id="PTHR45818">
    <property type="entry name" value="PROTEIN VAV"/>
    <property type="match status" value="1"/>
</dbReference>
<dbReference type="SMART" id="SM00325">
    <property type="entry name" value="RhoGEF"/>
    <property type="match status" value="1"/>
</dbReference>
<dbReference type="InterPro" id="IPR011993">
    <property type="entry name" value="PH-like_dom_sf"/>
</dbReference>
<feature type="region of interest" description="Disordered" evidence="1">
    <location>
        <begin position="171"/>
        <end position="191"/>
    </location>
</feature>
<evidence type="ECO:0000259" key="2">
    <source>
        <dbReference type="PROSITE" id="PS50010"/>
    </source>
</evidence>
<dbReference type="GO" id="GO:0005085">
    <property type="term" value="F:guanyl-nucleotide exchange factor activity"/>
    <property type="evidence" value="ECO:0007669"/>
    <property type="project" value="InterPro"/>
</dbReference>
<sequence length="1033" mass="114629">MPSRLLYQFPSSPTTSPLTSGEYLPADDFHSSTDTVHRIRARKISETSVESLSSSSPGPLLVRNENLLPTNKASQATLRYHKAYADISWPRQDSKPRPENLYITRNTASVPITPTSVNEVDSLIDIDLNAGCGEDSICSKKDATGCAGASVQPRLSFDPAIEDTLETSKLQARPGKECGRASPSIGTPTLPRLPFRRWMRSLRSKSPSAKSSSRKNSLTVRNERWSLDDFEDSPAIKSTPISAKERIRHKKTSSWSSGGLVTAVKSATVGLAASQSPKAKRLSLLRSSLRSSGTSQATVRGSFDSQTSPRVMDSAAWERARQRRRTLEEIVQSEESYVADLKVLVNVYITLLGSATNVPQRVWAEIHRNIAEILALHEEVLQLIRQAFPDSDVRSDGPDVEPFRRPTSKHGRWRSHDESHSTLPAPAVPTGRRSIEISWLRRPKKAILISDPREVADVARVFDRMMTRFFVYEEYGAKYESTLRDMASASKHIPNWHAYERGIEALANSLLTANVHDRSNRKGLTFEDLLIKPIQRVCKYPLLFADLYRHTPVVDGPEARAEVEKVLCRLRETTQEINKATNDHQTRARIQRSWQLQDLLISPDSPTAPPTLRLLGHPILCGVLYTAYQSRSGMRGDFMLVVLFKSYLLLATPNLGTPKYGIAAIISLGDVRVEKPDNGRGEYNSRGLFDVFLTGLGLQCYTALYAWKVAFESEQQLHEMIFCACSPQEEEQWKTKILDCACKEEQRQREDQAVSLPFYSLLSLDMKPIGQVFGLPGTLARRLSVQRASTVSPRNATFQVIIRNTAALKDSKDSPTSPSSSLGRSQSHSTTNRISVLAPKRSDRARMEHQLAGVWTRELLPYPGMSSHRGENMIRSSASSVIRKLSKANISGQFSKRSASISSVTSSKGDSSCSAVSGRRVDDKPAGRPRLYGSKSLDLLGARNGAIAGPRRPQPPKRASSKLVGKRRRSKTIDMGKQREAAVPSTEQHIESGSRPTCQPQTSNARPAGIFKAFSTDNIRGWFYTNSSLNVHG</sequence>
<feature type="compositionally biased region" description="Polar residues" evidence="1">
    <location>
        <begin position="293"/>
        <end position="309"/>
    </location>
</feature>
<feature type="compositionally biased region" description="Low complexity" evidence="1">
    <location>
        <begin position="814"/>
        <end position="829"/>
    </location>
</feature>
<evidence type="ECO:0000313" key="4">
    <source>
        <dbReference type="Proteomes" id="UP000664521"/>
    </source>
</evidence>
<feature type="region of interest" description="Disordered" evidence="1">
    <location>
        <begin position="393"/>
        <end position="429"/>
    </location>
</feature>
<feature type="region of interest" description="Disordered" evidence="1">
    <location>
        <begin position="1"/>
        <end position="21"/>
    </location>
</feature>
<dbReference type="Proteomes" id="UP000664521">
    <property type="component" value="Unassembled WGS sequence"/>
</dbReference>
<dbReference type="Pfam" id="PF00621">
    <property type="entry name" value="RhoGEF"/>
    <property type="match status" value="1"/>
</dbReference>
<comment type="caution">
    <text evidence="3">The sequence shown here is derived from an EMBL/GenBank/DDBJ whole genome shotgun (WGS) entry which is preliminary data.</text>
</comment>
<proteinExistence type="predicted"/>
<feature type="domain" description="DH" evidence="2">
    <location>
        <begin position="322"/>
        <end position="580"/>
    </location>
</feature>
<protein>
    <recommendedName>
        <fullName evidence="2">DH domain-containing protein</fullName>
    </recommendedName>
</protein>
<dbReference type="GO" id="GO:0005737">
    <property type="term" value="C:cytoplasm"/>
    <property type="evidence" value="ECO:0007669"/>
    <property type="project" value="TreeGrafter"/>
</dbReference>
<feature type="compositionally biased region" description="Low complexity" evidence="1">
    <location>
        <begin position="10"/>
        <end position="20"/>
    </location>
</feature>
<feature type="compositionally biased region" description="Polar residues" evidence="1">
    <location>
        <begin position="994"/>
        <end position="1004"/>
    </location>
</feature>
<feature type="region of interest" description="Disordered" evidence="1">
    <location>
        <begin position="809"/>
        <end position="845"/>
    </location>
</feature>
<dbReference type="InterPro" id="IPR000219">
    <property type="entry name" value="DH_dom"/>
</dbReference>
<keyword evidence="4" id="KW-1185">Reference proteome</keyword>
<evidence type="ECO:0000256" key="1">
    <source>
        <dbReference type="SAM" id="MobiDB-lite"/>
    </source>
</evidence>
<feature type="region of interest" description="Disordered" evidence="1">
    <location>
        <begin position="293"/>
        <end position="315"/>
    </location>
</feature>
<gene>
    <name evidence="3" type="ORF">HETSPECPRED_001259</name>
</gene>
<name>A0A8H3IEG7_9LECA</name>
<dbReference type="OrthoDB" id="8059989at2759"/>